<dbReference type="InterPro" id="IPR036047">
    <property type="entry name" value="F-box-like_dom_sf"/>
</dbReference>
<evidence type="ECO:0000256" key="1">
    <source>
        <dbReference type="SAM" id="MobiDB-lite"/>
    </source>
</evidence>
<dbReference type="AlphaFoldDB" id="C4XZN0"/>
<evidence type="ECO:0000313" key="3">
    <source>
        <dbReference type="Proteomes" id="UP000007703"/>
    </source>
</evidence>
<accession>C4XZN0</accession>
<dbReference type="KEGG" id="clu:CLUG_01412"/>
<reference evidence="2 3" key="1">
    <citation type="journal article" date="2009" name="Nature">
        <title>Evolution of pathogenicity and sexual reproduction in eight Candida genomes.</title>
        <authorList>
            <person name="Butler G."/>
            <person name="Rasmussen M.D."/>
            <person name="Lin M.F."/>
            <person name="Santos M.A."/>
            <person name="Sakthikumar S."/>
            <person name="Munro C.A."/>
            <person name="Rheinbay E."/>
            <person name="Grabherr M."/>
            <person name="Forche A."/>
            <person name="Reedy J.L."/>
            <person name="Agrafioti I."/>
            <person name="Arnaud M.B."/>
            <person name="Bates S."/>
            <person name="Brown A.J."/>
            <person name="Brunke S."/>
            <person name="Costanzo M.C."/>
            <person name="Fitzpatrick D.A."/>
            <person name="de Groot P.W."/>
            <person name="Harris D."/>
            <person name="Hoyer L.L."/>
            <person name="Hube B."/>
            <person name="Klis F.M."/>
            <person name="Kodira C."/>
            <person name="Lennard N."/>
            <person name="Logue M.E."/>
            <person name="Martin R."/>
            <person name="Neiman A.M."/>
            <person name="Nikolaou E."/>
            <person name="Quail M.A."/>
            <person name="Quinn J."/>
            <person name="Santos M.C."/>
            <person name="Schmitzberger F.F."/>
            <person name="Sherlock G."/>
            <person name="Shah P."/>
            <person name="Silverstein K.A."/>
            <person name="Skrzypek M.S."/>
            <person name="Soll D."/>
            <person name="Staggs R."/>
            <person name="Stansfield I."/>
            <person name="Stumpf M.P."/>
            <person name="Sudbery P.E."/>
            <person name="Srikantha T."/>
            <person name="Zeng Q."/>
            <person name="Berman J."/>
            <person name="Berriman M."/>
            <person name="Heitman J."/>
            <person name="Gow N.A."/>
            <person name="Lorenz M.C."/>
            <person name="Birren B.W."/>
            <person name="Kellis M."/>
            <person name="Cuomo C.A."/>
        </authorList>
    </citation>
    <scope>NUCLEOTIDE SEQUENCE [LARGE SCALE GENOMIC DNA]</scope>
    <source>
        <strain evidence="2 3">ATCC 42720</strain>
    </source>
</reference>
<dbReference type="HOGENOM" id="CLU_561393_0_0_1"/>
<proteinExistence type="predicted"/>
<dbReference type="GeneID" id="8498739"/>
<evidence type="ECO:0000313" key="2">
    <source>
        <dbReference type="EMBL" id="EEQ37289.1"/>
    </source>
</evidence>
<dbReference type="EMBL" id="CH408077">
    <property type="protein sequence ID" value="EEQ37289.1"/>
    <property type="molecule type" value="Genomic_DNA"/>
</dbReference>
<organism evidence="2 3">
    <name type="scientific">Clavispora lusitaniae (strain ATCC 42720)</name>
    <name type="common">Yeast</name>
    <name type="synonym">Candida lusitaniae</name>
    <dbReference type="NCBI Taxonomy" id="306902"/>
    <lineage>
        <taxon>Eukaryota</taxon>
        <taxon>Fungi</taxon>
        <taxon>Dikarya</taxon>
        <taxon>Ascomycota</taxon>
        <taxon>Saccharomycotina</taxon>
        <taxon>Pichiomycetes</taxon>
        <taxon>Metschnikowiaceae</taxon>
        <taxon>Clavispora</taxon>
    </lineage>
</organism>
<dbReference type="OrthoDB" id="4096711at2759"/>
<feature type="compositionally biased region" description="Basic and acidic residues" evidence="1">
    <location>
        <begin position="221"/>
        <end position="243"/>
    </location>
</feature>
<gene>
    <name evidence="2" type="ORF">CLUG_01412</name>
</gene>
<feature type="region of interest" description="Disordered" evidence="1">
    <location>
        <begin position="221"/>
        <end position="279"/>
    </location>
</feature>
<dbReference type="InParanoid" id="C4XZN0"/>
<sequence length="486" mass="53861">MGYLLSGAAYSDYGTKRSFCHFSRARRRAPLHPKNSAAASLAHAPANAIAQTRTEAARATSVARKPALKHTLESLPPDLLFQIFCHVGVGECNQLHLANRRMHSLFSHPRPWVIDMVVGAHYSSPLNVGVEKWRRRVERRTRRLAPDDEARARAKEDLSVIGATPRAIDVRFFRLRLVTSETVEHVARRGALVLDAETIESEQAQRVRLLQFHLHVLKQRGADAEREAEREGERERERERQREIPVGSETEGGLGNDTENHQRENGADNEPTDSSSDPGRIRAERELAARFGVLQYSPARASVCVPPDMYRRVNARKLGVVLSLHEHFGMALDGGQILAAVVDLAIREARKSDRIRHYDQETNESGSEEGGRDVIANEFEGGSTRARPVTTVSALEYIRTRLDPPAVASLAALARVREALFAVPLAGRSSSPLALVVDAAQNLADASLRRLYADEGDDELVWPLLQQLQIPELTDLAIDLGGTPVF</sequence>
<name>C4XZN0_CLAL4</name>
<dbReference type="SUPFAM" id="SSF81383">
    <property type="entry name" value="F-box domain"/>
    <property type="match status" value="1"/>
</dbReference>
<evidence type="ECO:0008006" key="4">
    <source>
        <dbReference type="Google" id="ProtNLM"/>
    </source>
</evidence>
<dbReference type="VEuPathDB" id="FungiDB:CLUG_01412"/>
<dbReference type="Proteomes" id="UP000007703">
    <property type="component" value="Unassembled WGS sequence"/>
</dbReference>
<protein>
    <recommendedName>
        <fullName evidence="4">F-box domain-containing protein</fullName>
    </recommendedName>
</protein>